<dbReference type="Pfam" id="PF07705">
    <property type="entry name" value="CARDB"/>
    <property type="match status" value="1"/>
</dbReference>
<evidence type="ECO:0000256" key="2">
    <source>
        <dbReference type="SAM" id="Phobius"/>
    </source>
</evidence>
<dbReference type="PANTHER" id="PTHR35902">
    <property type="entry name" value="S-LAYER DOMAIN-LIKE PROTEIN-RELATED"/>
    <property type="match status" value="1"/>
</dbReference>
<accession>A0A1H6AH65</accession>
<dbReference type="Proteomes" id="UP000236740">
    <property type="component" value="Unassembled WGS sequence"/>
</dbReference>
<keyword evidence="2" id="KW-0812">Transmembrane</keyword>
<dbReference type="AlphaFoldDB" id="A0A1H6AH65"/>
<keyword evidence="6" id="KW-1185">Reference proteome</keyword>
<gene>
    <name evidence="4" type="ORF">DV707_07870</name>
    <name evidence="5" type="ORF">SAMN04488133_2316</name>
</gene>
<dbReference type="RefSeq" id="WP_103992025.1">
    <property type="nucleotide sequence ID" value="NZ_CP031311.1"/>
</dbReference>
<evidence type="ECO:0000313" key="6">
    <source>
        <dbReference type="Proteomes" id="UP000236740"/>
    </source>
</evidence>
<feature type="domain" description="CARDB" evidence="3">
    <location>
        <begin position="267"/>
        <end position="338"/>
    </location>
</feature>
<reference evidence="5 6" key="1">
    <citation type="submission" date="2016-10" db="EMBL/GenBank/DDBJ databases">
        <authorList>
            <person name="de Groot N.N."/>
        </authorList>
    </citation>
    <scope>NUCLEOTIDE SEQUENCE [LARGE SCALE GENOMIC DNA]</scope>
    <source>
        <strain evidence="5 6">CGMCC 1.10331</strain>
    </source>
</reference>
<sequence>MKRKLLVILIVASLLASAVPATGYLTSNPDIRTVAQNPTLQPGGVNEVDFKLVNDPDGPDDDTRTARNVRVRPRDTGRIDVETNELYVQSLADGVPAERSLRLNVPSDLESGTYRIPLRLTYEYDNGAGSAVERQRTIYLPVRVEPGPRFSVVDTSSTATVNGQGTLEVTLQNVGDSAARDSTVSLSSSSPDVTLGAGQSSARYVDAWERGENRTFEFETRLGESAKPGNYSLSAQVDFEKTSGTTGSSASLDVPLRALPEMTFAVSDVDGSLRVGETGTLTGTVTNTGPMAADDAVVTFQDPGPTVTPIETSVAVGSLAPGESSEFAFDVEVTSSGSSGPRQFDLGVRYYDQDDRQRQSDPLPTRADVGSETPEFDVDPVNATFTAGSGDEFSVTVTNTREHAVTDVSAKIYADSPLSTSDDEAFVDRLEPGESREVVFQLSAGGGATAKTYPVKMDFQYDDDDGDTIVSDTYQVPVEVTESTDGGLPIVPIVAVALVVLAAGGFLYYRRRG</sequence>
<feature type="region of interest" description="Disordered" evidence="1">
    <location>
        <begin position="352"/>
        <end position="377"/>
    </location>
</feature>
<feature type="transmembrane region" description="Helical" evidence="2">
    <location>
        <begin position="490"/>
        <end position="509"/>
    </location>
</feature>
<reference evidence="4 7" key="2">
    <citation type="journal article" date="2019" name="Nat. Commun.">
        <title>A new type of DNA phosphorothioation-based antiviral system in archaea.</title>
        <authorList>
            <person name="Xiong L."/>
            <person name="Liu S."/>
            <person name="Chen S."/>
            <person name="Xiao Y."/>
            <person name="Zhu B."/>
            <person name="Gao Y."/>
            <person name="Zhang Y."/>
            <person name="Chen B."/>
            <person name="Luo J."/>
            <person name="Deng Z."/>
            <person name="Chen X."/>
            <person name="Wang L."/>
            <person name="Chen S."/>
        </authorList>
    </citation>
    <scope>NUCLEOTIDE SEQUENCE [LARGE SCALE GENOMIC DNA]</scope>
    <source>
        <strain evidence="4 7">CGMCC 1.10331</strain>
    </source>
</reference>
<proteinExistence type="predicted"/>
<evidence type="ECO:0000313" key="4">
    <source>
        <dbReference type="EMBL" id="QCC47580.1"/>
    </source>
</evidence>
<keyword evidence="2" id="KW-1133">Transmembrane helix</keyword>
<evidence type="ECO:0000259" key="3">
    <source>
        <dbReference type="Pfam" id="PF07705"/>
    </source>
</evidence>
<dbReference type="Proteomes" id="UP000296733">
    <property type="component" value="Chromosome"/>
</dbReference>
<dbReference type="KEGG" id="hlm:DV707_07870"/>
<name>A0A1H6AH65_9EURY</name>
<dbReference type="InterPro" id="IPR011635">
    <property type="entry name" value="CARDB"/>
</dbReference>
<dbReference type="OrthoDB" id="56770at2157"/>
<dbReference type="InterPro" id="IPR013783">
    <property type="entry name" value="Ig-like_fold"/>
</dbReference>
<dbReference type="EMBL" id="CP031311">
    <property type="protein sequence ID" value="QCC47580.1"/>
    <property type="molecule type" value="Genomic_DNA"/>
</dbReference>
<evidence type="ECO:0000313" key="7">
    <source>
        <dbReference type="Proteomes" id="UP000296733"/>
    </source>
</evidence>
<dbReference type="GeneID" id="39857996"/>
<dbReference type="Gene3D" id="2.60.40.10">
    <property type="entry name" value="Immunoglobulins"/>
    <property type="match status" value="3"/>
</dbReference>
<dbReference type="EMBL" id="FNVN01000003">
    <property type="protein sequence ID" value="SEG47732.1"/>
    <property type="molecule type" value="Genomic_DNA"/>
</dbReference>
<evidence type="ECO:0000313" key="5">
    <source>
        <dbReference type="EMBL" id="SEG47732.1"/>
    </source>
</evidence>
<organism evidence="5 6">
    <name type="scientific">Halobellus limi</name>
    <dbReference type="NCBI Taxonomy" id="699433"/>
    <lineage>
        <taxon>Archaea</taxon>
        <taxon>Methanobacteriati</taxon>
        <taxon>Methanobacteriota</taxon>
        <taxon>Stenosarchaea group</taxon>
        <taxon>Halobacteria</taxon>
        <taxon>Halobacteriales</taxon>
        <taxon>Haloferacaceae</taxon>
        <taxon>Halobellus</taxon>
    </lineage>
</organism>
<protein>
    <submittedName>
        <fullName evidence="5">Conserved repeat domain-containing protein</fullName>
    </submittedName>
    <submittedName>
        <fullName evidence="4">Sialidase</fullName>
    </submittedName>
</protein>
<keyword evidence="2" id="KW-0472">Membrane</keyword>
<evidence type="ECO:0000256" key="1">
    <source>
        <dbReference type="SAM" id="MobiDB-lite"/>
    </source>
</evidence>
<dbReference type="PANTHER" id="PTHR35902:SF3">
    <property type="entry name" value="NPCBM-ASSOCIATED, NEW3 DOMAIN OF ALPHA-GALACTOSIDASE"/>
    <property type="match status" value="1"/>
</dbReference>